<reference evidence="2 3" key="1">
    <citation type="submission" date="2019-07" db="EMBL/GenBank/DDBJ databases">
        <title>Novel species isolated from glacier.</title>
        <authorList>
            <person name="Liu Q."/>
            <person name="Xin Y.-H."/>
        </authorList>
    </citation>
    <scope>NUCLEOTIDE SEQUENCE [LARGE SCALE GENOMIC DNA]</scope>
    <source>
        <strain evidence="2 3">LB1R16</strain>
    </source>
</reference>
<proteinExistence type="predicted"/>
<dbReference type="EMBL" id="VJWA01000001">
    <property type="protein sequence ID" value="TRW17593.1"/>
    <property type="molecule type" value="Genomic_DNA"/>
</dbReference>
<dbReference type="OrthoDB" id="7595670at2"/>
<dbReference type="InterPro" id="IPR013424">
    <property type="entry name" value="Ice-binding_C"/>
</dbReference>
<evidence type="ECO:0000313" key="3">
    <source>
        <dbReference type="Proteomes" id="UP000317894"/>
    </source>
</evidence>
<protein>
    <submittedName>
        <fullName evidence="2">PEP-CTERM sorting domain-containing protein</fullName>
    </submittedName>
</protein>
<feature type="domain" description="Ice-binding protein C-terminal" evidence="1">
    <location>
        <begin position="205"/>
        <end position="230"/>
    </location>
</feature>
<name>A0A552UH91_9SPHN</name>
<dbReference type="Proteomes" id="UP000317894">
    <property type="component" value="Unassembled WGS sequence"/>
</dbReference>
<dbReference type="NCBIfam" id="TIGR02595">
    <property type="entry name" value="PEP_CTERM"/>
    <property type="match status" value="1"/>
</dbReference>
<dbReference type="AlphaFoldDB" id="A0A552UH91"/>
<keyword evidence="3" id="KW-1185">Reference proteome</keyword>
<accession>A0A552UH91</accession>
<gene>
    <name evidence="2" type="ORF">FMM06_05435</name>
</gene>
<dbReference type="Pfam" id="PF07589">
    <property type="entry name" value="PEP-CTERM"/>
    <property type="match status" value="1"/>
</dbReference>
<sequence>MLTDVLISPESGGDGCVNNLLKAVLGAAAIAALAVPASGATIFDTGTPTGPGGYSVFYAGPDAYQGEAARFTLVVPTRITGIEAYFGASAAGNDEVDLTLYAAGTTIPGRPFDTEIARRTVTIPSTGPGGWFGSFYDGPLLAAGDYWVTVTVDPGNPNACFCFLLAGGAPQNIPFGAFNNNFSGNNWIERDLEFGFRVFGDAAAAVPEPASWGLMIAGFGIVGSIARRRRSMVSAWSKGSTWSGA</sequence>
<evidence type="ECO:0000259" key="1">
    <source>
        <dbReference type="Pfam" id="PF07589"/>
    </source>
</evidence>
<evidence type="ECO:0000313" key="2">
    <source>
        <dbReference type="EMBL" id="TRW17593.1"/>
    </source>
</evidence>
<comment type="caution">
    <text evidence="2">The sequence shown here is derived from an EMBL/GenBank/DDBJ whole genome shotgun (WGS) entry which is preliminary data.</text>
</comment>
<dbReference type="NCBIfam" id="NF035944">
    <property type="entry name" value="PEPxxWA-CTERM"/>
    <property type="match status" value="1"/>
</dbReference>
<organism evidence="2 3">
    <name type="scientific">Glacieibacterium frigidum</name>
    <dbReference type="NCBI Taxonomy" id="2593303"/>
    <lineage>
        <taxon>Bacteria</taxon>
        <taxon>Pseudomonadati</taxon>
        <taxon>Pseudomonadota</taxon>
        <taxon>Alphaproteobacteria</taxon>
        <taxon>Sphingomonadales</taxon>
        <taxon>Sphingosinicellaceae</taxon>
        <taxon>Glacieibacterium</taxon>
    </lineage>
</organism>